<dbReference type="Pfam" id="PF04138">
    <property type="entry name" value="GtrA_DPMS_TM"/>
    <property type="match status" value="1"/>
</dbReference>
<protein>
    <recommendedName>
        <fullName evidence="7">GtrA/DPMS transmembrane domain-containing protein</fullName>
    </recommendedName>
</protein>
<dbReference type="PANTHER" id="PTHR38459:SF1">
    <property type="entry name" value="PROPHAGE BACTOPRENOL-LINKED GLUCOSE TRANSLOCASE HOMOLOG"/>
    <property type="match status" value="1"/>
</dbReference>
<dbReference type="InterPro" id="IPR051401">
    <property type="entry name" value="GtrA_CellWall_Glycosyl"/>
</dbReference>
<dbReference type="EMBL" id="BAABGP010000014">
    <property type="protein sequence ID" value="GAA4485776.1"/>
    <property type="molecule type" value="Genomic_DNA"/>
</dbReference>
<feature type="transmembrane region" description="Helical" evidence="6">
    <location>
        <begin position="37"/>
        <end position="54"/>
    </location>
</feature>
<comment type="similarity">
    <text evidence="2">Belongs to the GtrA family.</text>
</comment>
<reference evidence="9" key="1">
    <citation type="journal article" date="2019" name="Int. J. Syst. Evol. Microbiol.">
        <title>The Global Catalogue of Microorganisms (GCM) 10K type strain sequencing project: providing services to taxonomists for standard genome sequencing and annotation.</title>
        <authorList>
            <consortium name="The Broad Institute Genomics Platform"/>
            <consortium name="The Broad Institute Genome Sequencing Center for Infectious Disease"/>
            <person name="Wu L."/>
            <person name="Ma J."/>
        </authorList>
    </citation>
    <scope>NUCLEOTIDE SEQUENCE [LARGE SCALE GENOMIC DNA]</scope>
    <source>
        <strain evidence="9">JCM 17839</strain>
    </source>
</reference>
<comment type="subcellular location">
    <subcellularLocation>
        <location evidence="1">Membrane</location>
        <topology evidence="1">Multi-pass membrane protein</topology>
    </subcellularLocation>
</comment>
<proteinExistence type="inferred from homology"/>
<keyword evidence="4 6" id="KW-1133">Transmembrane helix</keyword>
<evidence type="ECO:0000256" key="5">
    <source>
        <dbReference type="ARBA" id="ARBA00023136"/>
    </source>
</evidence>
<keyword evidence="9" id="KW-1185">Reference proteome</keyword>
<keyword evidence="3 6" id="KW-0812">Transmembrane</keyword>
<evidence type="ECO:0000313" key="9">
    <source>
        <dbReference type="Proteomes" id="UP001500731"/>
    </source>
</evidence>
<accession>A0ABP8PDN8</accession>
<evidence type="ECO:0000256" key="4">
    <source>
        <dbReference type="ARBA" id="ARBA00022989"/>
    </source>
</evidence>
<dbReference type="Proteomes" id="UP001500731">
    <property type="component" value="Unassembled WGS sequence"/>
</dbReference>
<sequence length="148" mass="15981">MRRLAGVGTRFLIVGGLSTLIEVGAFNLFVYAFGWNLVVAKIAASLVALINAYIGNREWAFKDRDRRGRVAEILLFLAVNLICTGLGAGIVWLGAELVQGSTGRAPGPALVNIVNLASIAIIVVVRFFLYHYVVFRRTPKPAPVSPAD</sequence>
<keyword evidence="5 6" id="KW-0472">Membrane</keyword>
<feature type="transmembrane region" description="Helical" evidence="6">
    <location>
        <begin position="113"/>
        <end position="133"/>
    </location>
</feature>
<comment type="caution">
    <text evidence="8">The sequence shown here is derived from an EMBL/GenBank/DDBJ whole genome shotgun (WGS) entry which is preliminary data.</text>
</comment>
<name>A0ABP8PDN8_9MICO</name>
<feature type="transmembrane region" description="Helical" evidence="6">
    <location>
        <begin position="12"/>
        <end position="31"/>
    </location>
</feature>
<feature type="domain" description="GtrA/DPMS transmembrane" evidence="7">
    <location>
        <begin position="10"/>
        <end position="135"/>
    </location>
</feature>
<gene>
    <name evidence="8" type="ORF">GCM10023171_20660</name>
</gene>
<evidence type="ECO:0000256" key="3">
    <source>
        <dbReference type="ARBA" id="ARBA00022692"/>
    </source>
</evidence>
<evidence type="ECO:0000259" key="7">
    <source>
        <dbReference type="Pfam" id="PF04138"/>
    </source>
</evidence>
<organism evidence="8 9">
    <name type="scientific">Microbacterium panaciterrae</name>
    <dbReference type="NCBI Taxonomy" id="985759"/>
    <lineage>
        <taxon>Bacteria</taxon>
        <taxon>Bacillati</taxon>
        <taxon>Actinomycetota</taxon>
        <taxon>Actinomycetes</taxon>
        <taxon>Micrococcales</taxon>
        <taxon>Microbacteriaceae</taxon>
        <taxon>Microbacterium</taxon>
    </lineage>
</organism>
<evidence type="ECO:0000256" key="6">
    <source>
        <dbReference type="SAM" id="Phobius"/>
    </source>
</evidence>
<evidence type="ECO:0000256" key="1">
    <source>
        <dbReference type="ARBA" id="ARBA00004141"/>
    </source>
</evidence>
<evidence type="ECO:0000256" key="2">
    <source>
        <dbReference type="ARBA" id="ARBA00009399"/>
    </source>
</evidence>
<evidence type="ECO:0000313" key="8">
    <source>
        <dbReference type="EMBL" id="GAA4485776.1"/>
    </source>
</evidence>
<dbReference type="PANTHER" id="PTHR38459">
    <property type="entry name" value="PROPHAGE BACTOPRENOL-LINKED GLUCOSE TRANSLOCASE HOMOLOG"/>
    <property type="match status" value="1"/>
</dbReference>
<dbReference type="InterPro" id="IPR007267">
    <property type="entry name" value="GtrA_DPMS_TM"/>
</dbReference>
<feature type="transmembrane region" description="Helical" evidence="6">
    <location>
        <begin position="74"/>
        <end position="93"/>
    </location>
</feature>